<evidence type="ECO:0000313" key="6">
    <source>
        <dbReference type="Proteomes" id="UP000032702"/>
    </source>
</evidence>
<dbReference type="EMBL" id="AAMD01000124">
    <property type="protein sequence ID" value="EAU64247.1"/>
    <property type="molecule type" value="Genomic_DNA"/>
</dbReference>
<evidence type="ECO:0000256" key="2">
    <source>
        <dbReference type="RuleBase" id="RU003750"/>
    </source>
</evidence>
<sequence length="205" mass="21747">MRQPLFSPPDIPGRPVPSSVQAPRRPGLLSRRTQLVLLHLLSLSRLGFAVLFLMTSDSLLRAGLVVLAGFTDVLDGWIARHARLTTRLGALIDPVADRGFAVTALFALLLDGLLTPLQVILLLLRDAATAVGFLVSRLVPSLRPVELKARMLGKAVTTLQALTLLAALLVPVAVPALVAVVGVTALASVVDYARAVLRARGRLAP</sequence>
<dbReference type="RefSeq" id="WP_002616770.1">
    <property type="nucleotide sequence ID" value="NC_014623.1"/>
</dbReference>
<dbReference type="Gene3D" id="1.20.120.1760">
    <property type="match status" value="1"/>
</dbReference>
<organism evidence="5 6">
    <name type="scientific">Stigmatella aurantiaca (strain DW4/3-1)</name>
    <dbReference type="NCBI Taxonomy" id="378806"/>
    <lineage>
        <taxon>Bacteria</taxon>
        <taxon>Pseudomonadati</taxon>
        <taxon>Myxococcota</taxon>
        <taxon>Myxococcia</taxon>
        <taxon>Myxococcales</taxon>
        <taxon>Cystobacterineae</taxon>
        <taxon>Archangiaceae</taxon>
        <taxon>Stigmatella</taxon>
    </lineage>
</organism>
<dbReference type="GO" id="GO:0016780">
    <property type="term" value="F:phosphotransferase activity, for other substituted phosphate groups"/>
    <property type="evidence" value="ECO:0007669"/>
    <property type="project" value="InterPro"/>
</dbReference>
<dbReference type="InterPro" id="IPR048254">
    <property type="entry name" value="CDP_ALCOHOL_P_TRANSF_CS"/>
</dbReference>
<feature type="compositionally biased region" description="Pro residues" evidence="3">
    <location>
        <begin position="1"/>
        <end position="15"/>
    </location>
</feature>
<evidence type="ECO:0000256" key="4">
    <source>
        <dbReference type="SAM" id="Phobius"/>
    </source>
</evidence>
<dbReference type="GO" id="GO:0016020">
    <property type="term" value="C:membrane"/>
    <property type="evidence" value="ECO:0007669"/>
    <property type="project" value="InterPro"/>
</dbReference>
<evidence type="ECO:0000313" key="5">
    <source>
        <dbReference type="EMBL" id="EAU64247.1"/>
    </source>
</evidence>
<feature type="transmembrane region" description="Helical" evidence="4">
    <location>
        <begin position="59"/>
        <end position="78"/>
    </location>
</feature>
<feature type="transmembrane region" description="Helical" evidence="4">
    <location>
        <begin position="176"/>
        <end position="197"/>
    </location>
</feature>
<gene>
    <name evidence="5" type="ORF">STIAU_1729</name>
</gene>
<dbReference type="InterPro" id="IPR000462">
    <property type="entry name" value="CDP-OH_P_trans"/>
</dbReference>
<dbReference type="GO" id="GO:0008654">
    <property type="term" value="P:phospholipid biosynthetic process"/>
    <property type="evidence" value="ECO:0007669"/>
    <property type="project" value="InterPro"/>
</dbReference>
<dbReference type="PROSITE" id="PS00379">
    <property type="entry name" value="CDP_ALCOHOL_P_TRANSF"/>
    <property type="match status" value="1"/>
</dbReference>
<keyword evidence="4" id="KW-0472">Membrane</keyword>
<dbReference type="Proteomes" id="UP000032702">
    <property type="component" value="Unassembled WGS sequence"/>
</dbReference>
<dbReference type="AlphaFoldDB" id="Q08UV1"/>
<dbReference type="Pfam" id="PF01066">
    <property type="entry name" value="CDP-OH_P_transf"/>
    <property type="match status" value="1"/>
</dbReference>
<name>Q08UV1_STIAD</name>
<protein>
    <submittedName>
        <fullName evidence="5">Phosphatidylglycerophosphate synthase, putative</fullName>
    </submittedName>
</protein>
<accession>Q08UV1</accession>
<comment type="caution">
    <text evidence="5">The sequence shown here is derived from an EMBL/GenBank/DDBJ whole genome shotgun (WGS) entry which is preliminary data.</text>
</comment>
<evidence type="ECO:0000256" key="3">
    <source>
        <dbReference type="SAM" id="MobiDB-lite"/>
    </source>
</evidence>
<feature type="transmembrane region" description="Helical" evidence="4">
    <location>
        <begin position="90"/>
        <end position="110"/>
    </location>
</feature>
<keyword evidence="4" id="KW-0812">Transmembrane</keyword>
<feature type="region of interest" description="Disordered" evidence="3">
    <location>
        <begin position="1"/>
        <end position="24"/>
    </location>
</feature>
<dbReference type="InterPro" id="IPR043130">
    <property type="entry name" value="CDP-OH_PTrfase_TM_dom"/>
</dbReference>
<evidence type="ECO:0000256" key="1">
    <source>
        <dbReference type="ARBA" id="ARBA00022679"/>
    </source>
</evidence>
<keyword evidence="1 2" id="KW-0808">Transferase</keyword>
<comment type="similarity">
    <text evidence="2">Belongs to the CDP-alcohol phosphatidyltransferase class-I family.</text>
</comment>
<reference evidence="5 6" key="1">
    <citation type="submission" date="2006-04" db="EMBL/GenBank/DDBJ databases">
        <authorList>
            <person name="Nierman W.C."/>
        </authorList>
    </citation>
    <scope>NUCLEOTIDE SEQUENCE [LARGE SCALE GENOMIC DNA]</scope>
    <source>
        <strain evidence="5 6">DW4/3-1</strain>
    </source>
</reference>
<keyword evidence="4" id="KW-1133">Transmembrane helix</keyword>
<proteinExistence type="inferred from homology"/>
<feature type="transmembrane region" description="Helical" evidence="4">
    <location>
        <begin position="35"/>
        <end position="53"/>
    </location>
</feature>